<evidence type="ECO:0008006" key="4">
    <source>
        <dbReference type="Google" id="ProtNLM"/>
    </source>
</evidence>
<reference evidence="2 3" key="1">
    <citation type="submission" date="2019-05" db="EMBL/GenBank/DDBJ databases">
        <title>Microbulbifer harenosus sp. nov., an alginate-degrading bacterium isolated from coastal sand.</title>
        <authorList>
            <person name="Huang H."/>
            <person name="Mo K."/>
            <person name="Bao S."/>
        </authorList>
    </citation>
    <scope>NUCLEOTIDE SEQUENCE [LARGE SCALE GENOMIC DNA]</scope>
    <source>
        <strain evidence="2 3">HB161719</strain>
    </source>
</reference>
<evidence type="ECO:0000313" key="2">
    <source>
        <dbReference type="EMBL" id="TLM77648.1"/>
    </source>
</evidence>
<evidence type="ECO:0000256" key="1">
    <source>
        <dbReference type="SAM" id="SignalP"/>
    </source>
</evidence>
<dbReference type="EMBL" id="VANI01000009">
    <property type="protein sequence ID" value="TLM77648.1"/>
    <property type="molecule type" value="Genomic_DNA"/>
</dbReference>
<dbReference type="Proteomes" id="UP000306791">
    <property type="component" value="Unassembled WGS sequence"/>
</dbReference>
<sequence>MRTKSLLFPLAVAAASATSPAFADFNAGDFILRVGAGYMEADDSVFSRPERVVIPDPNNPNDPDATITVDIRESVDLDNDTTWFINGTYFIMDHVAVELYHLNSADLDANFNTDIRGAGINARSANGLGDFETSVTSFFVDWYPVCVESWIQPYMGIGVNYTDIEQDFLRPAFTYDNVNYGLINLGSSWGWTAQIGVDIEFGRNANWLFNASAMYVDAEPEIEIGVDSVVLSNGLAVNSIRYRDDLDLDAWIFNLGVGYKFSF</sequence>
<keyword evidence="1" id="KW-0732">Signal</keyword>
<dbReference type="Gene3D" id="2.40.160.20">
    <property type="match status" value="1"/>
</dbReference>
<keyword evidence="3" id="KW-1185">Reference proteome</keyword>
<evidence type="ECO:0000313" key="3">
    <source>
        <dbReference type="Proteomes" id="UP000306791"/>
    </source>
</evidence>
<dbReference type="PANTHER" id="PTHR36920">
    <property type="match status" value="1"/>
</dbReference>
<feature type="signal peptide" evidence="1">
    <location>
        <begin position="1"/>
        <end position="23"/>
    </location>
</feature>
<name>A0ABY2UIE7_9GAMM</name>
<dbReference type="InterPro" id="IPR005618">
    <property type="entry name" value="OMPW"/>
</dbReference>
<dbReference type="Pfam" id="PF03922">
    <property type="entry name" value="OmpW"/>
    <property type="match status" value="1"/>
</dbReference>
<feature type="chain" id="PRO_5045699768" description="Outer membrane beta-barrel protein" evidence="1">
    <location>
        <begin position="24"/>
        <end position="263"/>
    </location>
</feature>
<dbReference type="SUPFAM" id="SSF56925">
    <property type="entry name" value="OMPA-like"/>
    <property type="match status" value="1"/>
</dbReference>
<dbReference type="RefSeq" id="WP_138235329.1">
    <property type="nucleotide sequence ID" value="NZ_CP185860.1"/>
</dbReference>
<organism evidence="2 3">
    <name type="scientific">Microbulbifer harenosus</name>
    <dbReference type="NCBI Taxonomy" id="2576840"/>
    <lineage>
        <taxon>Bacteria</taxon>
        <taxon>Pseudomonadati</taxon>
        <taxon>Pseudomonadota</taxon>
        <taxon>Gammaproteobacteria</taxon>
        <taxon>Cellvibrionales</taxon>
        <taxon>Microbulbiferaceae</taxon>
        <taxon>Microbulbifer</taxon>
    </lineage>
</organism>
<dbReference type="PANTHER" id="PTHR36920:SF1">
    <property type="entry name" value="OUTER MEMBRANE PROTEIN W"/>
    <property type="match status" value="1"/>
</dbReference>
<accession>A0ABY2UIE7</accession>
<proteinExistence type="predicted"/>
<gene>
    <name evidence="2" type="ORF">FDY93_08580</name>
</gene>
<protein>
    <recommendedName>
        <fullName evidence="4">Outer membrane beta-barrel protein</fullName>
    </recommendedName>
</protein>
<dbReference type="InterPro" id="IPR011250">
    <property type="entry name" value="OMP/PagP_B-barrel"/>
</dbReference>
<comment type="caution">
    <text evidence="2">The sequence shown here is derived from an EMBL/GenBank/DDBJ whole genome shotgun (WGS) entry which is preliminary data.</text>
</comment>